<dbReference type="InterPro" id="IPR013785">
    <property type="entry name" value="Aldolase_TIM"/>
</dbReference>
<reference evidence="6 7" key="1">
    <citation type="submission" date="2019-06" db="EMBL/GenBank/DDBJ databases">
        <title>A chromosome-scale genome assembly of the European perch, Perca fluviatilis.</title>
        <authorList>
            <person name="Roques C."/>
            <person name="Zahm M."/>
            <person name="Cabau C."/>
            <person name="Klopp C."/>
            <person name="Bouchez O."/>
            <person name="Donnadieu C."/>
            <person name="Kuhl H."/>
            <person name="Gislard M."/>
            <person name="Guendouz S."/>
            <person name="Journot L."/>
            <person name="Haffray P."/>
            <person name="Bestin A."/>
            <person name="Morvezen R."/>
            <person name="Feron R."/>
            <person name="Wen M."/>
            <person name="Jouanno E."/>
            <person name="Herpin A."/>
            <person name="Schartl M."/>
            <person name="Postlethwait J."/>
            <person name="Schaerlinger B."/>
            <person name="Chardard D."/>
            <person name="Lecocq T."/>
            <person name="Poncet C."/>
            <person name="Jaffrelo L."/>
            <person name="Lampietro C."/>
            <person name="Guiguen Y."/>
        </authorList>
    </citation>
    <scope>NUCLEOTIDE SEQUENCE [LARGE SCALE GENOMIC DNA]</scope>
    <source>
        <tissue evidence="6">Blood</tissue>
    </source>
</reference>
<feature type="chain" id="PRO_5025549383" description="Alpha-galactosidase" evidence="5">
    <location>
        <begin position="19"/>
        <end position="137"/>
    </location>
</feature>
<keyword evidence="3 4" id="KW-0326">Glycosidase</keyword>
<name>A0A6A5EE80_PERFL</name>
<evidence type="ECO:0000256" key="2">
    <source>
        <dbReference type="ARBA" id="ARBA00022801"/>
    </source>
</evidence>
<dbReference type="GO" id="GO:0005737">
    <property type="term" value="C:cytoplasm"/>
    <property type="evidence" value="ECO:0007669"/>
    <property type="project" value="TreeGrafter"/>
</dbReference>
<dbReference type="Proteomes" id="UP000465112">
    <property type="component" value="Chromosome 7"/>
</dbReference>
<dbReference type="PROSITE" id="PS00512">
    <property type="entry name" value="ALPHA_GALACTOSIDASE"/>
    <property type="match status" value="1"/>
</dbReference>
<proteinExistence type="inferred from homology"/>
<dbReference type="GO" id="GO:0009311">
    <property type="term" value="P:oligosaccharide metabolic process"/>
    <property type="evidence" value="ECO:0007669"/>
    <property type="project" value="TreeGrafter"/>
</dbReference>
<organism evidence="6 7">
    <name type="scientific">Perca fluviatilis</name>
    <name type="common">European perch</name>
    <dbReference type="NCBI Taxonomy" id="8168"/>
    <lineage>
        <taxon>Eukaryota</taxon>
        <taxon>Metazoa</taxon>
        <taxon>Chordata</taxon>
        <taxon>Craniata</taxon>
        <taxon>Vertebrata</taxon>
        <taxon>Euteleostomi</taxon>
        <taxon>Actinopterygii</taxon>
        <taxon>Neopterygii</taxon>
        <taxon>Teleostei</taxon>
        <taxon>Neoteleostei</taxon>
        <taxon>Acanthomorphata</taxon>
        <taxon>Eupercaria</taxon>
        <taxon>Perciformes</taxon>
        <taxon>Percoidei</taxon>
        <taxon>Percidae</taxon>
        <taxon>Percinae</taxon>
        <taxon>Perca</taxon>
    </lineage>
</organism>
<comment type="similarity">
    <text evidence="1 4">Belongs to the glycosyl hydrolase 27 family.</text>
</comment>
<dbReference type="EC" id="3.2.1.-" evidence="4"/>
<keyword evidence="5" id="KW-0732">Signal</keyword>
<dbReference type="GO" id="GO:0004557">
    <property type="term" value="F:alpha-galactosidase activity"/>
    <property type="evidence" value="ECO:0007669"/>
    <property type="project" value="TreeGrafter"/>
</dbReference>
<dbReference type="PANTHER" id="PTHR11452">
    <property type="entry name" value="ALPHA-GALACTOSIDASE/ALPHA-N-ACETYLGALACTOSAMINIDASE"/>
    <property type="match status" value="1"/>
</dbReference>
<evidence type="ECO:0000256" key="1">
    <source>
        <dbReference type="ARBA" id="ARBA00009743"/>
    </source>
</evidence>
<accession>A0A6A5EE80</accession>
<sequence>MGLLAATPLLVMISLTVSLDNGLLKTPPMGWMAWERFRCDIDCKDDPENCIGETLFRDMADRLAEDGWKELGYEYVIIDDCWMSMLRDELGRLQPEPSSLVFLSNGQTSTHKPYNLLGNSTTILATIRSMMCLLARR</sequence>
<dbReference type="EMBL" id="VHII01000007">
    <property type="protein sequence ID" value="KAF1387531.1"/>
    <property type="molecule type" value="Genomic_DNA"/>
</dbReference>
<keyword evidence="7" id="KW-1185">Reference proteome</keyword>
<dbReference type="Gene3D" id="3.20.20.70">
    <property type="entry name" value="Aldolase class I"/>
    <property type="match status" value="1"/>
</dbReference>
<keyword evidence="2 4" id="KW-0378">Hydrolase</keyword>
<dbReference type="Pfam" id="PF16499">
    <property type="entry name" value="Melibiase_2"/>
    <property type="match status" value="1"/>
</dbReference>
<evidence type="ECO:0000313" key="7">
    <source>
        <dbReference type="Proteomes" id="UP000465112"/>
    </source>
</evidence>
<dbReference type="GO" id="GO:0016139">
    <property type="term" value="P:glycoside catabolic process"/>
    <property type="evidence" value="ECO:0007669"/>
    <property type="project" value="TreeGrafter"/>
</dbReference>
<comment type="caution">
    <text evidence="6">The sequence shown here is derived from an EMBL/GenBank/DDBJ whole genome shotgun (WGS) entry which is preliminary data.</text>
</comment>
<keyword evidence="4" id="KW-1015">Disulfide bond</keyword>
<dbReference type="AlphaFoldDB" id="A0A6A5EE80"/>
<evidence type="ECO:0000256" key="5">
    <source>
        <dbReference type="SAM" id="SignalP"/>
    </source>
</evidence>
<dbReference type="InterPro" id="IPR002241">
    <property type="entry name" value="Glyco_hydro_27"/>
</dbReference>
<feature type="signal peptide" evidence="5">
    <location>
        <begin position="1"/>
        <end position="18"/>
    </location>
</feature>
<dbReference type="InterPro" id="IPR000111">
    <property type="entry name" value="Glyco_hydro_27/36_CS"/>
</dbReference>
<evidence type="ECO:0000313" key="6">
    <source>
        <dbReference type="EMBL" id="KAF1387531.1"/>
    </source>
</evidence>
<protein>
    <recommendedName>
        <fullName evidence="4">Alpha-galactosidase</fullName>
        <ecNumber evidence="4">3.2.1.-</ecNumber>
    </recommendedName>
</protein>
<comment type="subunit">
    <text evidence="4">Homodimer.</text>
</comment>
<evidence type="ECO:0000256" key="3">
    <source>
        <dbReference type="ARBA" id="ARBA00023295"/>
    </source>
</evidence>
<evidence type="ECO:0000256" key="4">
    <source>
        <dbReference type="RuleBase" id="RU361168"/>
    </source>
</evidence>
<dbReference type="SUPFAM" id="SSF51445">
    <property type="entry name" value="(Trans)glycosidases"/>
    <property type="match status" value="1"/>
</dbReference>
<dbReference type="InterPro" id="IPR017853">
    <property type="entry name" value="GH"/>
</dbReference>
<dbReference type="PANTHER" id="PTHR11452:SF83">
    <property type="entry name" value="ALPHA-GALACTOSIDASE"/>
    <property type="match status" value="1"/>
</dbReference>
<dbReference type="PRINTS" id="PR00740">
    <property type="entry name" value="GLHYDRLASE27"/>
</dbReference>
<gene>
    <name evidence="6" type="ORF">PFLUV_G00079920</name>
</gene>